<organism evidence="1 3">
    <name type="scientific">Bacillus phage vB_BsuM-Goe2</name>
    <dbReference type="NCBI Taxonomy" id="1933062"/>
    <lineage>
        <taxon>Viruses</taxon>
        <taxon>Duplodnaviria</taxon>
        <taxon>Heunggongvirae</taxon>
        <taxon>Uroviricota</taxon>
        <taxon>Caudoviricetes</taxon>
        <taxon>Herelleviridae</taxon>
        <taxon>Spounavirinae</taxon>
        <taxon>Okubovirus</taxon>
        <taxon>Okubovirus camphawk</taxon>
    </lineage>
</organism>
<protein>
    <submittedName>
        <fullName evidence="1">Uncharacterized protein</fullName>
    </submittedName>
</protein>
<dbReference type="Proteomes" id="UP000224660">
    <property type="component" value="Segment"/>
</dbReference>
<evidence type="ECO:0000313" key="2">
    <source>
        <dbReference type="EMBL" id="APZ82459.1"/>
    </source>
</evidence>
<sequence>MTEIYCTFKLTDEVKVSVDWETDKTLTNEQVEKEARDRLERAGLPRDLEEVTE</sequence>
<evidence type="ECO:0000313" key="1">
    <source>
        <dbReference type="EMBL" id="APZ82261.1"/>
    </source>
</evidence>
<accession>A0A217EQG0</accession>
<name>A0A217EQG0_9CAUD</name>
<evidence type="ECO:0000313" key="3">
    <source>
        <dbReference type="Proteomes" id="UP000224660"/>
    </source>
</evidence>
<gene>
    <name evidence="1" type="ORF">Goe2_c02100</name>
    <name evidence="2" type="ORF">Goe2_c22300</name>
</gene>
<dbReference type="EMBL" id="KY368639">
    <property type="protein sequence ID" value="APZ82459.1"/>
    <property type="molecule type" value="Genomic_DNA"/>
</dbReference>
<dbReference type="EMBL" id="KY368639">
    <property type="protein sequence ID" value="APZ82261.1"/>
    <property type="molecule type" value="Genomic_DNA"/>
</dbReference>
<reference evidence="1 3" key="1">
    <citation type="journal article" date="2017" name="Viruses">
        <title>Characterization of Bacillus subtilis Viruses vB_BsuM-Goe2 and vB_BsuM-Goe3.</title>
        <authorList>
            <person name="Willms I.M."/>
            <person name="Hoppert M."/>
            <person name="Hertel R."/>
        </authorList>
    </citation>
    <scope>NUCLEOTIDE SEQUENCE [LARGE SCALE GENOMIC DNA]</scope>
</reference>
<proteinExistence type="predicted"/>